<dbReference type="Proteomes" id="UP000054538">
    <property type="component" value="Unassembled WGS sequence"/>
</dbReference>
<dbReference type="AlphaFoldDB" id="A0A0D0EAW1"/>
<evidence type="ECO:0000313" key="2">
    <source>
        <dbReference type="EMBL" id="KIL00745.1"/>
    </source>
</evidence>
<dbReference type="OrthoDB" id="3269405at2759"/>
<accession>A0A0D0EAW1</accession>
<evidence type="ECO:0000256" key="1">
    <source>
        <dbReference type="SAM" id="MobiDB-lite"/>
    </source>
</evidence>
<gene>
    <name evidence="2" type="ORF">PAXRUDRAFT_598813</name>
</gene>
<dbReference type="STRING" id="930991.A0A0D0EAW1"/>
<feature type="region of interest" description="Disordered" evidence="1">
    <location>
        <begin position="157"/>
        <end position="187"/>
    </location>
</feature>
<organism evidence="2 3">
    <name type="scientific">Paxillus rubicundulus Ve08.2h10</name>
    <dbReference type="NCBI Taxonomy" id="930991"/>
    <lineage>
        <taxon>Eukaryota</taxon>
        <taxon>Fungi</taxon>
        <taxon>Dikarya</taxon>
        <taxon>Basidiomycota</taxon>
        <taxon>Agaricomycotina</taxon>
        <taxon>Agaricomycetes</taxon>
        <taxon>Agaricomycetidae</taxon>
        <taxon>Boletales</taxon>
        <taxon>Paxilineae</taxon>
        <taxon>Paxillaceae</taxon>
        <taxon>Paxillus</taxon>
    </lineage>
</organism>
<dbReference type="HOGENOM" id="CLU_719806_0_0_1"/>
<reference evidence="3" key="2">
    <citation type="submission" date="2015-01" db="EMBL/GenBank/DDBJ databases">
        <title>Evolutionary Origins and Diversification of the Mycorrhizal Mutualists.</title>
        <authorList>
            <consortium name="DOE Joint Genome Institute"/>
            <consortium name="Mycorrhizal Genomics Consortium"/>
            <person name="Kohler A."/>
            <person name="Kuo A."/>
            <person name="Nagy L.G."/>
            <person name="Floudas D."/>
            <person name="Copeland A."/>
            <person name="Barry K.W."/>
            <person name="Cichocki N."/>
            <person name="Veneault-Fourrey C."/>
            <person name="LaButti K."/>
            <person name="Lindquist E.A."/>
            <person name="Lipzen A."/>
            <person name="Lundell T."/>
            <person name="Morin E."/>
            <person name="Murat C."/>
            <person name="Riley R."/>
            <person name="Ohm R."/>
            <person name="Sun H."/>
            <person name="Tunlid A."/>
            <person name="Henrissat B."/>
            <person name="Grigoriev I.V."/>
            <person name="Hibbett D.S."/>
            <person name="Martin F."/>
        </authorList>
    </citation>
    <scope>NUCLEOTIDE SEQUENCE [LARGE SCALE GENOMIC DNA]</scope>
    <source>
        <strain evidence="3">Ve08.2h10</strain>
    </source>
</reference>
<name>A0A0D0EAW1_9AGAM</name>
<dbReference type="EMBL" id="KN824827">
    <property type="protein sequence ID" value="KIL00745.1"/>
    <property type="molecule type" value="Genomic_DNA"/>
</dbReference>
<dbReference type="InParanoid" id="A0A0D0EAW1"/>
<proteinExistence type="predicted"/>
<sequence>MNENTPEVLDNAWFQEHCFGDVNTEQFREMSMALTASYDQRWCQPTNGYPGVPVQRLFFAPPVPANTVAIPDHSSVLDVTAPIMSQRHLHPTTTSNGITHVSQPGAHMDQYSNWGLWMPLSTSQIESPRLEVNVHEMCRINCSPEIFLQSGSAAQCPSYPTPSSPGESSAQGYSPATSSESQEDGHDVAQECLEAWKKLPLDAVIVTGSRMFVPQKLYKPPTQRYIEGVTLSPPIIFLTEGPSEWGIPLVDALNGELRRLLGKDDLVLEDCGPSVSIRIDWPGYSSFKRYIPSRNFRKKKGPITKGRLAKNLATTTHQFIQKMSGKAMEDGADAKWKVGSLHIKVEDLILVSLHHVSQGSWQPQFRMRQMMPNQITHHQLLRRR</sequence>
<evidence type="ECO:0000313" key="3">
    <source>
        <dbReference type="Proteomes" id="UP000054538"/>
    </source>
</evidence>
<keyword evidence="3" id="KW-1185">Reference proteome</keyword>
<protein>
    <submittedName>
        <fullName evidence="2">Uncharacterized protein</fullName>
    </submittedName>
</protein>
<feature type="compositionally biased region" description="Polar residues" evidence="1">
    <location>
        <begin position="164"/>
        <end position="180"/>
    </location>
</feature>
<reference evidence="2 3" key="1">
    <citation type="submission" date="2014-04" db="EMBL/GenBank/DDBJ databases">
        <authorList>
            <consortium name="DOE Joint Genome Institute"/>
            <person name="Kuo A."/>
            <person name="Kohler A."/>
            <person name="Jargeat P."/>
            <person name="Nagy L.G."/>
            <person name="Floudas D."/>
            <person name="Copeland A."/>
            <person name="Barry K.W."/>
            <person name="Cichocki N."/>
            <person name="Veneault-Fourrey C."/>
            <person name="LaButti K."/>
            <person name="Lindquist E.A."/>
            <person name="Lipzen A."/>
            <person name="Lundell T."/>
            <person name="Morin E."/>
            <person name="Murat C."/>
            <person name="Sun H."/>
            <person name="Tunlid A."/>
            <person name="Henrissat B."/>
            <person name="Grigoriev I.V."/>
            <person name="Hibbett D.S."/>
            <person name="Martin F."/>
            <person name="Nordberg H.P."/>
            <person name="Cantor M.N."/>
            <person name="Hua S.X."/>
        </authorList>
    </citation>
    <scope>NUCLEOTIDE SEQUENCE [LARGE SCALE GENOMIC DNA]</scope>
    <source>
        <strain evidence="2 3">Ve08.2h10</strain>
    </source>
</reference>